<proteinExistence type="inferred from homology"/>
<feature type="domain" description="Glutamine amidotransferase type-2" evidence="28">
    <location>
        <begin position="101"/>
        <end position="568"/>
    </location>
</feature>
<dbReference type="Pfam" id="PF04898">
    <property type="entry name" value="Glu_syn_central"/>
    <property type="match status" value="1"/>
</dbReference>
<dbReference type="InterPro" id="IPR002489">
    <property type="entry name" value="Glu_synth_asu_C"/>
</dbReference>
<protein>
    <recommendedName>
        <fullName evidence="23">glutamate synthase (NADH)</fullName>
        <ecNumber evidence="23">1.4.1.14</ecNumber>
    </recommendedName>
</protein>
<evidence type="ECO:0000256" key="25">
    <source>
        <dbReference type="PIRSR" id="PIRSR000187-1"/>
    </source>
</evidence>
<evidence type="ECO:0000256" key="12">
    <source>
        <dbReference type="ARBA" id="ARBA00022643"/>
    </source>
</evidence>
<dbReference type="SUPFAM" id="SSF46548">
    <property type="entry name" value="alpha-helical ferredoxin"/>
    <property type="match status" value="1"/>
</dbReference>
<dbReference type="InterPro" id="IPR012220">
    <property type="entry name" value="Glu_synth_euk"/>
</dbReference>
<evidence type="ECO:0000256" key="6">
    <source>
        <dbReference type="ARBA" id="ARBA00004944"/>
    </source>
</evidence>
<dbReference type="FunFam" id="3.40.50.720:FF:000113">
    <property type="entry name" value="Glutamate synthase [NADH], amyloplastic"/>
    <property type="match status" value="1"/>
</dbReference>
<dbReference type="SUPFAM" id="SSF51395">
    <property type="entry name" value="FMN-linked oxidoreductases"/>
    <property type="match status" value="1"/>
</dbReference>
<dbReference type="GO" id="GO:0048589">
    <property type="term" value="P:developmental growth"/>
    <property type="evidence" value="ECO:0007669"/>
    <property type="project" value="UniProtKB-ARBA"/>
</dbReference>
<evidence type="ECO:0000256" key="11">
    <source>
        <dbReference type="ARBA" id="ARBA00022640"/>
    </source>
</evidence>
<dbReference type="PROSITE" id="PS51278">
    <property type="entry name" value="GATASE_TYPE_2"/>
    <property type="match status" value="1"/>
</dbReference>
<keyword evidence="9" id="KW-0028">Amino-acid biosynthesis</keyword>
<evidence type="ECO:0000256" key="23">
    <source>
        <dbReference type="ARBA" id="ARBA00024383"/>
    </source>
</evidence>
<name>A0A835HM22_9MAGN</name>
<comment type="pathway">
    <text evidence="6">Amino-acid biosynthesis; L-glutamate biosynthesis via GLT pathway; L-glutamate from 2-oxoglutarate and L-glutamine (NAD(+) route): step 1/1.</text>
</comment>
<keyword evidence="20" id="KW-0520">NAD</keyword>
<dbReference type="InterPro" id="IPR013785">
    <property type="entry name" value="Aldolase_TIM"/>
</dbReference>
<dbReference type="FunFam" id="3.50.50.60:FF:000022">
    <property type="entry name" value="Glutamate synthase [NADH], amyloplastic"/>
    <property type="match status" value="1"/>
</dbReference>
<dbReference type="Gene3D" id="3.20.20.70">
    <property type="entry name" value="Aldolase class I"/>
    <property type="match status" value="2"/>
</dbReference>
<feature type="active site" description="For GATase activity" evidence="25">
    <location>
        <position position="101"/>
    </location>
</feature>
<evidence type="ECO:0000256" key="10">
    <source>
        <dbReference type="ARBA" id="ARBA00022630"/>
    </source>
</evidence>
<dbReference type="Pfam" id="PF14691">
    <property type="entry name" value="Fer4_20"/>
    <property type="match status" value="1"/>
</dbReference>
<evidence type="ECO:0000313" key="30">
    <source>
        <dbReference type="Proteomes" id="UP000631114"/>
    </source>
</evidence>
<dbReference type="GO" id="GO:0050660">
    <property type="term" value="F:flavin adenine dinucleotide binding"/>
    <property type="evidence" value="ECO:0007669"/>
    <property type="project" value="InterPro"/>
</dbReference>
<feature type="region of interest" description="Disordered" evidence="27">
    <location>
        <begin position="1084"/>
        <end position="1109"/>
    </location>
</feature>
<dbReference type="OrthoDB" id="4327079at2759"/>
<dbReference type="GO" id="GO:0016639">
    <property type="term" value="F:oxidoreductase activity, acting on the CH-NH2 group of donors, NAD or NADP as acceptor"/>
    <property type="evidence" value="ECO:0007669"/>
    <property type="project" value="InterPro"/>
</dbReference>
<dbReference type="InterPro" id="IPR002932">
    <property type="entry name" value="Glu_synthdom"/>
</dbReference>
<dbReference type="InterPro" id="IPR036188">
    <property type="entry name" value="FAD/NAD-bd_sf"/>
</dbReference>
<dbReference type="PANTHER" id="PTHR43100">
    <property type="entry name" value="GLUTAMATE SYNTHASE [NADPH] SMALL CHAIN"/>
    <property type="match status" value="1"/>
</dbReference>
<dbReference type="FunFam" id="3.20.20.70:FF:000031">
    <property type="entry name" value="Glutamate synthase 1 [NADH]"/>
    <property type="match status" value="1"/>
</dbReference>
<evidence type="ECO:0000256" key="8">
    <source>
        <dbReference type="ARBA" id="ARBA00011245"/>
    </source>
</evidence>
<comment type="cofactor">
    <cofactor evidence="1">
        <name>FMN</name>
        <dbReference type="ChEBI" id="CHEBI:58210"/>
    </cofactor>
</comment>
<evidence type="ECO:0000256" key="27">
    <source>
        <dbReference type="SAM" id="MobiDB-lite"/>
    </source>
</evidence>
<keyword evidence="22 26" id="KW-0003">3Fe-4S</keyword>
<dbReference type="Pfam" id="PF01493">
    <property type="entry name" value="GXGXG"/>
    <property type="match status" value="1"/>
</dbReference>
<dbReference type="FunFam" id="2.160.20.60:FF:000001">
    <property type="entry name" value="Glutamate synthase, large subunit"/>
    <property type="match status" value="1"/>
</dbReference>
<dbReference type="InterPro" id="IPR051394">
    <property type="entry name" value="Glutamate_Synthase"/>
</dbReference>
<dbReference type="InterPro" id="IPR028261">
    <property type="entry name" value="DPD_II"/>
</dbReference>
<dbReference type="UniPathway" id="UPA00045"/>
<dbReference type="FunFam" id="1.10.1060.10:FF:000009">
    <property type="entry name" value="Glutamate synthase 1 [NADH] chloroplastic"/>
    <property type="match status" value="1"/>
</dbReference>
<comment type="pathway">
    <text evidence="5">Nitrogen metabolism.</text>
</comment>
<evidence type="ECO:0000256" key="14">
    <source>
        <dbReference type="ARBA" id="ARBA00022827"/>
    </source>
</evidence>
<dbReference type="GO" id="GO:0019676">
    <property type="term" value="P:ammonia assimilation cycle"/>
    <property type="evidence" value="ECO:0007669"/>
    <property type="project" value="UniProtKB-ARBA"/>
</dbReference>
<dbReference type="PANTHER" id="PTHR43100:SF1">
    <property type="entry name" value="GLUTAMATE SYNTHASE [NADPH] SMALL CHAIN"/>
    <property type="match status" value="1"/>
</dbReference>
<dbReference type="GO" id="GO:0010181">
    <property type="term" value="F:FMN binding"/>
    <property type="evidence" value="ECO:0007669"/>
    <property type="project" value="InterPro"/>
</dbReference>
<comment type="similarity">
    <text evidence="7">Belongs to the glutamate synthase family.</text>
</comment>
<comment type="cofactor">
    <cofactor evidence="2">
        <name>FAD</name>
        <dbReference type="ChEBI" id="CHEBI:57692"/>
    </cofactor>
</comment>
<evidence type="ECO:0000256" key="15">
    <source>
        <dbReference type="ARBA" id="ARBA00022946"/>
    </source>
</evidence>
<dbReference type="Pfam" id="PF01645">
    <property type="entry name" value="Glu_synthase"/>
    <property type="match status" value="1"/>
</dbReference>
<evidence type="ECO:0000256" key="16">
    <source>
        <dbReference type="ARBA" id="ARBA00022962"/>
    </source>
</evidence>
<dbReference type="InterPro" id="IPR017932">
    <property type="entry name" value="GATase_2_dom"/>
</dbReference>
<keyword evidence="11" id="KW-0934">Plastid</keyword>
<keyword evidence="17" id="KW-0560">Oxidoreductase</keyword>
<evidence type="ECO:0000256" key="26">
    <source>
        <dbReference type="PIRSR" id="PIRSR000187-2"/>
    </source>
</evidence>
<dbReference type="NCBIfam" id="NF008730">
    <property type="entry name" value="PRK11750.1"/>
    <property type="match status" value="1"/>
</dbReference>
<evidence type="ECO:0000256" key="17">
    <source>
        <dbReference type="ARBA" id="ARBA00023002"/>
    </source>
</evidence>
<dbReference type="PIRSF" id="PIRSF000187">
    <property type="entry name" value="GOGAT"/>
    <property type="match status" value="1"/>
</dbReference>
<feature type="binding site" evidence="26">
    <location>
        <position position="1317"/>
    </location>
    <ligand>
        <name>[3Fe-4S] cluster</name>
        <dbReference type="ChEBI" id="CHEBI:21137"/>
    </ligand>
</feature>
<comment type="caution">
    <text evidence="29">The sequence shown here is derived from an EMBL/GenBank/DDBJ whole genome shotgun (WGS) entry which is preliminary data.</text>
</comment>
<evidence type="ECO:0000256" key="9">
    <source>
        <dbReference type="ARBA" id="ARBA00022605"/>
    </source>
</evidence>
<dbReference type="NCBIfam" id="TIGR01317">
    <property type="entry name" value="GOGAT_sm_gam"/>
    <property type="match status" value="1"/>
</dbReference>
<dbReference type="Gene3D" id="3.50.50.60">
    <property type="entry name" value="FAD/NAD(P)-binding domain"/>
    <property type="match status" value="1"/>
</dbReference>
<evidence type="ECO:0000256" key="20">
    <source>
        <dbReference type="ARBA" id="ARBA00023027"/>
    </source>
</evidence>
<keyword evidence="14" id="KW-0274">FAD</keyword>
<keyword evidence="12" id="KW-0288">FMN</keyword>
<gene>
    <name evidence="29" type="ORF">IFM89_024427</name>
</gene>
<keyword evidence="13" id="KW-0479">Metal-binding</keyword>
<evidence type="ECO:0000256" key="24">
    <source>
        <dbReference type="ARBA" id="ARBA00048867"/>
    </source>
</evidence>
<dbReference type="CDD" id="cd02808">
    <property type="entry name" value="GltS_FMN"/>
    <property type="match status" value="1"/>
</dbReference>
<dbReference type="SUPFAM" id="SSF56235">
    <property type="entry name" value="N-terminal nucleophile aminohydrolases (Ntn hydrolases)"/>
    <property type="match status" value="2"/>
</dbReference>
<dbReference type="UniPathway" id="UPA00634">
    <property type="reaction ID" value="UER00690"/>
</dbReference>
<dbReference type="CDD" id="cd00982">
    <property type="entry name" value="gltB_C"/>
    <property type="match status" value="1"/>
</dbReference>
<evidence type="ECO:0000256" key="5">
    <source>
        <dbReference type="ARBA" id="ARBA00004909"/>
    </source>
</evidence>
<evidence type="ECO:0000256" key="22">
    <source>
        <dbReference type="ARBA" id="ARBA00023291"/>
    </source>
</evidence>
<dbReference type="Gene3D" id="2.160.20.60">
    <property type="entry name" value="Glutamate synthase, alpha subunit, C-terminal domain"/>
    <property type="match status" value="1"/>
</dbReference>
<dbReference type="InterPro" id="IPR006982">
    <property type="entry name" value="Glu_synth_centr_N"/>
</dbReference>
<evidence type="ECO:0000256" key="21">
    <source>
        <dbReference type="ARBA" id="ARBA00023164"/>
    </source>
</evidence>
<sequence length="2261" mass="249451">MAAAAIPGSVFLNSTNHQRSGIVLRQSRCCSVKAQQRKFYGTRLRSSSLGCNERLQLWRSDGPGCRPKLRVVARSMNNGGFSQVPEKPLGLYDPSFDKDSCGVGFVAELSGDSSRKTITDALEMLIRMSHRGACGCETNTGDGAGILVALPHGFFTEACFNHFFFYKFIVAPDVGFQLPSAGEYAVGMFFLPTSESRREESKRIFAKVAKSLGHVVLGWRSVPTDNTGLGKSALQTEPAVEQVFLTRSSTSKADFEQQMYILRRFSMVAIRDALNLQHGGVKDFYICSLSSRTIVYKGQLKPDQLKDYYHADLGNERFTSYMALVNIFSIFITCLSANSVVHERASWGTQRAPPYGQFLKRLPFWRWKGEVSLVKIHSRFSTNTFPSWDRAQPMRVMGHNGEINTLRGNVNWMKAREGLLRCKELGLSKSEMKKLLPIVDASSSDSGAFDGVLELLVRAGRSLPEAIMMMIPEAWQNDKNIDPDRKALYEYFSALMEPWDGPALISFTDGRYLGATLDRNGLRPGRFYITRAGRVIMASEVGVVDIPPEDIARKGRLNPGMMLLVDFEKHIVVDDDALKKQYSLARPYGEWLKRQKIELKDITESVRDSEKVVPTIFGAISASIRDDNMEMMGMHGLLSPLKAFGYTIEALEMLLLPMAKDGSEALGSMGNDAPLAVMSNREKLTFEYFKQMFAQVTNPPIDPIREKIVTSMECMIGPEGDLSETTEAQCHRLSLKGPLLSIKQVEAIKKMNYRGWRSKVLDITYSKSRGRKGLEETLDRICVEARRAIKEGYTTLVLSDRAFSAKRVAVSSLLAVGAVHHHLVSNLERTRVGLIVESAEPREVHHFCTLVGFGADAICPYLAIEAIWRLQIDGKIPPRSNGEFHSKEELVKKYFKASNYGMMKVLAKMGISTLASYKGAQIFEALGLSSEVIQKCFNGTPSRVQGATFEMLARDALRLHELAFPSRVLPPGSAEAVALPNPGDYHWRKGGEIHLNDPLAIAKLQEAARANSVDAYKEYSKRIQELNKTCNLRGMLKFKEAVVKVPLDEVEPASEIVKRFCTGAMSYGSISLEAHTTLATAMNKIGGKSNTGEGGENPSRMEPLQNGSMNPKRSAIKQVASGRFGVSSYYLTNADELQIKMAQGAKPGEGGELPGHKVIGDIAITRNSTAGVGLISPPPHHDIYSIEDLAQLIHDLKNANPGARVSVKLVSEAGVGVIASGVVKGHADHVLIAGHDGGTGASRWTGIKNAGLPWELGLAETHQTLVANDLRGRTVLQTDGQLKTGRDVAIAALLGAEEFGFSTAPLITLGCIMMRKCHKNTCPVGIATQDPVLREKFAGEPEHVINFFFMLAEEVREIMSKLGFRNINEMVGHSEMLEVDQEVVNNNEKLENIDLSLLLKPAAEIRPEAAQYCTEKQDHGLDMALDQKLISLSVAALEKGLPVYVEMPIRNINRAVGTMLSHEVTKRYHLAGLPADTIHVKLNGSAGQSLGAFLCPGIMLELEGDSNDYVGKGLSGGKIVVYPPRSSQFDPKENIVIGNVALYGATSGEAYFNGMAAERFCVRNSGARAVVEGIGDHGCEYMTGGTVVILGETGRNFAAGMSGGIAYVLDMDGKFRSRCNSELVDLDKVEEEEDIRILMMMIQQHQRHTKSALAREVLADFENLLPKFIKVFPRDYKRVLQNMKMEKATKAEAQAISEAEDQDEAELVEKDAFEELKKLAAAALNEKVNEEVDNAQHMKRPTRVPDAVKHRGFVAYERESISYRDPTARITDWEEVMESPKPGPLLKTQSARCMDCGTPFCHQDNSGCPLGNKIPEFNELVYQNRWREALDRLLQTNNFPEFTGRVCPAPCEGSCVLGIIENPVSIKSIECTIIDKAFEEGWMVPRPPVRRTGKRVAVVGSGPAGLAAADQLNKMGHLVTVFERADRIGGLMMYGVPNMKADKVDIVQRRVNLMAKEGINFVVNANVGRDPLYSLDWLRAENDAIVLALGATKPRDLPVPGRELAGVHFAMEFLHANTKSLLDSNLEDGNYTSAKGKKVVVIGGGDTGTDCIATSIRHGCSSIVNLELLPEPPRTRAPGNPWPQWPRIFRVDYGHQEAETKFGKDPRSYEVLTKRFVGDENGNLKGLELVRVHWEKDATGKFQFKEVEGSVEMIEADLVFLAMGFLGPESVIADRLGLERDNRSNYKAEYGHFATNVEGIFVAGDCRRGQSLVVWAISEGREAASQVDKYLMKEEEDVNFSTGTQGVINMWPDSDRQTVMT</sequence>
<dbReference type="Gene3D" id="3.40.50.720">
    <property type="entry name" value="NAD(P)-binding Rossmann-like Domain"/>
    <property type="match status" value="1"/>
</dbReference>
<evidence type="ECO:0000256" key="13">
    <source>
        <dbReference type="ARBA" id="ARBA00022723"/>
    </source>
</evidence>
<dbReference type="SUPFAM" id="SSF51971">
    <property type="entry name" value="Nucleotide-binding domain"/>
    <property type="match status" value="1"/>
</dbReference>
<dbReference type="EMBL" id="JADFTS010000006">
    <property type="protein sequence ID" value="KAF9601964.1"/>
    <property type="molecule type" value="Genomic_DNA"/>
</dbReference>
<comment type="pathway">
    <text evidence="4">Energy metabolism; nitrogen metabolism.</text>
</comment>
<accession>A0A835HM22</accession>
<dbReference type="CDD" id="cd00713">
    <property type="entry name" value="GltS"/>
    <property type="match status" value="1"/>
</dbReference>
<reference evidence="29 30" key="1">
    <citation type="submission" date="2020-10" db="EMBL/GenBank/DDBJ databases">
        <title>The Coptis chinensis genome and diversification of protoberbering-type alkaloids.</title>
        <authorList>
            <person name="Wang B."/>
            <person name="Shu S."/>
            <person name="Song C."/>
            <person name="Liu Y."/>
        </authorList>
    </citation>
    <scope>NUCLEOTIDE SEQUENCE [LARGE SCALE GENOMIC DNA]</scope>
    <source>
        <strain evidence="29">HL-2020</strain>
        <tissue evidence="29">Leaf</tissue>
    </source>
</reference>
<evidence type="ECO:0000313" key="29">
    <source>
        <dbReference type="EMBL" id="KAF9601964.1"/>
    </source>
</evidence>
<keyword evidence="16" id="KW-0315">Glutamine amidotransferase</keyword>
<dbReference type="InterPro" id="IPR006005">
    <property type="entry name" value="Glut_synth_ssu1"/>
</dbReference>
<keyword evidence="15" id="KW-0809">Transit peptide</keyword>
<dbReference type="GO" id="GO:0016040">
    <property type="term" value="F:glutamate synthase (NADH) activity"/>
    <property type="evidence" value="ECO:0007669"/>
    <property type="project" value="UniProtKB-EC"/>
</dbReference>
<evidence type="ECO:0000256" key="3">
    <source>
        <dbReference type="ARBA" id="ARBA00004474"/>
    </source>
</evidence>
<evidence type="ECO:0000256" key="7">
    <source>
        <dbReference type="ARBA" id="ARBA00009716"/>
    </source>
</evidence>
<feature type="binding site" evidence="26">
    <location>
        <position position="1311"/>
    </location>
    <ligand>
        <name>[3Fe-4S] cluster</name>
        <dbReference type="ChEBI" id="CHEBI:21137"/>
    </ligand>
</feature>
<dbReference type="Proteomes" id="UP000631114">
    <property type="component" value="Unassembled WGS sequence"/>
</dbReference>
<dbReference type="GO" id="GO:0005506">
    <property type="term" value="F:iron ion binding"/>
    <property type="evidence" value="ECO:0007669"/>
    <property type="project" value="InterPro"/>
</dbReference>
<comment type="subunit">
    <text evidence="8">Monomer.</text>
</comment>
<organism evidence="29 30">
    <name type="scientific">Coptis chinensis</name>
    <dbReference type="NCBI Taxonomy" id="261450"/>
    <lineage>
        <taxon>Eukaryota</taxon>
        <taxon>Viridiplantae</taxon>
        <taxon>Streptophyta</taxon>
        <taxon>Embryophyta</taxon>
        <taxon>Tracheophyta</taxon>
        <taxon>Spermatophyta</taxon>
        <taxon>Magnoliopsida</taxon>
        <taxon>Ranunculales</taxon>
        <taxon>Ranunculaceae</taxon>
        <taxon>Coptidoideae</taxon>
        <taxon>Coptis</taxon>
    </lineage>
</organism>
<evidence type="ECO:0000256" key="4">
    <source>
        <dbReference type="ARBA" id="ARBA00004802"/>
    </source>
</evidence>
<dbReference type="Pfam" id="PF00310">
    <property type="entry name" value="GATase_2"/>
    <property type="match status" value="2"/>
</dbReference>
<keyword evidence="30" id="KW-1185">Reference proteome</keyword>
<comment type="subcellular location">
    <subcellularLocation>
        <location evidence="3">Plastid</location>
    </subcellularLocation>
</comment>
<feature type="binding site" evidence="26">
    <location>
        <position position="1322"/>
    </location>
    <ligand>
        <name>[3Fe-4S] cluster</name>
        <dbReference type="ChEBI" id="CHEBI:21137"/>
    </ligand>
</feature>
<dbReference type="EC" id="1.4.1.14" evidence="23"/>
<evidence type="ECO:0000256" key="2">
    <source>
        <dbReference type="ARBA" id="ARBA00001974"/>
    </source>
</evidence>
<comment type="catalytic activity">
    <reaction evidence="24">
        <text>2 L-glutamate + NAD(+) = L-glutamine + 2-oxoglutarate + NADH + H(+)</text>
        <dbReference type="Rhea" id="RHEA:13753"/>
        <dbReference type="ChEBI" id="CHEBI:15378"/>
        <dbReference type="ChEBI" id="CHEBI:16810"/>
        <dbReference type="ChEBI" id="CHEBI:29985"/>
        <dbReference type="ChEBI" id="CHEBI:57540"/>
        <dbReference type="ChEBI" id="CHEBI:57945"/>
        <dbReference type="ChEBI" id="CHEBI:58359"/>
        <dbReference type="EC" id="1.4.1.14"/>
    </reaction>
</comment>
<dbReference type="InterPro" id="IPR009051">
    <property type="entry name" value="Helical_ferredxn"/>
</dbReference>
<comment type="cofactor">
    <cofactor evidence="26">
        <name>[3Fe-4S] cluster</name>
        <dbReference type="ChEBI" id="CHEBI:21137"/>
    </cofactor>
    <text evidence="26">Binds 1 [3Fe-4S] cluster.</text>
</comment>
<dbReference type="Pfam" id="PF07992">
    <property type="entry name" value="Pyr_redox_2"/>
    <property type="match status" value="1"/>
</dbReference>
<evidence type="ECO:0000256" key="18">
    <source>
        <dbReference type="ARBA" id="ARBA00023004"/>
    </source>
</evidence>
<dbReference type="GO" id="GO:0009536">
    <property type="term" value="C:plastid"/>
    <property type="evidence" value="ECO:0007669"/>
    <property type="project" value="UniProtKB-SubCell"/>
</dbReference>
<dbReference type="Gene3D" id="3.60.20.10">
    <property type="entry name" value="Glutamine Phosphoribosylpyrophosphate, subunit 1, domain 1"/>
    <property type="match status" value="1"/>
</dbReference>
<dbReference type="GO" id="GO:0051538">
    <property type="term" value="F:3 iron, 4 sulfur cluster binding"/>
    <property type="evidence" value="ECO:0007669"/>
    <property type="project" value="UniProtKB-KW"/>
</dbReference>
<dbReference type="InterPro" id="IPR036485">
    <property type="entry name" value="Glu_synth_asu_C_sf"/>
</dbReference>
<dbReference type="PRINTS" id="PR00419">
    <property type="entry name" value="ADXRDTASE"/>
</dbReference>
<dbReference type="FunFam" id="3.20.20.70:FF:000017">
    <property type="entry name" value="Glutamate synthase [NADH], amyloplastic"/>
    <property type="match status" value="1"/>
</dbReference>
<dbReference type="InterPro" id="IPR023753">
    <property type="entry name" value="FAD/NAD-binding_dom"/>
</dbReference>
<keyword evidence="21" id="KW-0314">Glutamate biosynthesis</keyword>
<dbReference type="GO" id="GO:0097054">
    <property type="term" value="P:L-glutamate biosynthetic process"/>
    <property type="evidence" value="ECO:0007669"/>
    <property type="project" value="UniProtKB-UniPathway"/>
</dbReference>
<keyword evidence="19 26" id="KW-0411">Iron-sulfur</keyword>
<evidence type="ECO:0000259" key="28">
    <source>
        <dbReference type="PROSITE" id="PS51278"/>
    </source>
</evidence>
<evidence type="ECO:0000256" key="19">
    <source>
        <dbReference type="ARBA" id="ARBA00023014"/>
    </source>
</evidence>
<evidence type="ECO:0000256" key="1">
    <source>
        <dbReference type="ARBA" id="ARBA00001917"/>
    </source>
</evidence>
<dbReference type="InterPro" id="IPR029055">
    <property type="entry name" value="Ntn_hydrolases_N"/>
</dbReference>
<keyword evidence="18" id="KW-0408">Iron</keyword>
<dbReference type="SUPFAM" id="SSF69336">
    <property type="entry name" value="Alpha subunit of glutamate synthase, C-terminal domain"/>
    <property type="match status" value="1"/>
</dbReference>
<dbReference type="Gene3D" id="1.10.1060.10">
    <property type="entry name" value="Alpha-helical ferredoxin"/>
    <property type="match status" value="1"/>
</dbReference>
<keyword evidence="10" id="KW-0285">Flavoprotein</keyword>